<feature type="transmembrane region" description="Helical" evidence="1">
    <location>
        <begin position="96"/>
        <end position="116"/>
    </location>
</feature>
<dbReference type="KEGG" id="blr:BRLA_c032610"/>
<evidence type="ECO:0000313" key="3">
    <source>
        <dbReference type="Proteomes" id="UP000005850"/>
    </source>
</evidence>
<feature type="transmembrane region" description="Helical" evidence="1">
    <location>
        <begin position="231"/>
        <end position="249"/>
    </location>
</feature>
<dbReference type="Proteomes" id="UP000005850">
    <property type="component" value="Chromosome"/>
</dbReference>
<sequence length="323" mass="35853">MRPIWIGIISSFFFAFTFVLNRSMELAGGSWMWSAALRFFFMLPPLLFLVFLRGNLGMLWIEIKKHPKEWILWSTVGFGLFYAPFCFAQSYGPGWLIAGTWQITIISGSLLAPFFFEQKTGSQGVQLVRGKISLPGLWMSSIILLGIVFMQSEQASVLQPKEVLLGFLPVVVASFAYPLGNRKMMQICGERVDTYQRVLGMTICSMPFWMLLSITALVVDGAPSQSQVFQTSLVAIFSGICATVLFFRATEMVKGNMRRLAAVEATQSMEVLFATAGEVVWLSASLPTPVASTGLLLIMLGMILHSLVSGRKEKETPPFHVSD</sequence>
<dbReference type="EMBL" id="CP007806">
    <property type="protein sequence ID" value="AIG27573.1"/>
    <property type="molecule type" value="Genomic_DNA"/>
</dbReference>
<feature type="transmembrane region" description="Helical" evidence="1">
    <location>
        <begin position="132"/>
        <end position="151"/>
    </location>
</feature>
<feature type="transmembrane region" description="Helical" evidence="1">
    <location>
        <begin position="261"/>
        <end position="284"/>
    </location>
</feature>
<feature type="transmembrane region" description="Helical" evidence="1">
    <location>
        <begin position="163"/>
        <end position="179"/>
    </location>
</feature>
<keyword evidence="3" id="KW-1185">Reference proteome</keyword>
<dbReference type="InterPro" id="IPR032713">
    <property type="entry name" value="EmrE"/>
</dbReference>
<dbReference type="Pfam" id="PF13536">
    <property type="entry name" value="EmrE"/>
    <property type="match status" value="1"/>
</dbReference>
<keyword evidence="1" id="KW-0812">Transmembrane</keyword>
<dbReference type="RefSeq" id="WP_003336955.1">
    <property type="nucleotide sequence ID" value="NZ_CP007806.1"/>
</dbReference>
<dbReference type="STRING" id="1042163.BRLA_c032610"/>
<protein>
    <submittedName>
        <fullName evidence="2">Multidrug resistance efflux transporter</fullName>
    </submittedName>
</protein>
<dbReference type="HOGENOM" id="CLU_054358_0_0_9"/>
<keyword evidence="1" id="KW-0472">Membrane</keyword>
<feature type="transmembrane region" description="Helical" evidence="1">
    <location>
        <begin position="70"/>
        <end position="90"/>
    </location>
</feature>
<feature type="transmembrane region" description="Helical" evidence="1">
    <location>
        <begin position="290"/>
        <end position="308"/>
    </location>
</feature>
<keyword evidence="1" id="KW-1133">Transmembrane helix</keyword>
<name>A0A075R8G3_BRELA</name>
<feature type="transmembrane region" description="Helical" evidence="1">
    <location>
        <begin position="199"/>
        <end position="219"/>
    </location>
</feature>
<evidence type="ECO:0000256" key="1">
    <source>
        <dbReference type="SAM" id="Phobius"/>
    </source>
</evidence>
<organism evidence="2 3">
    <name type="scientific">Brevibacillus laterosporus LMG 15441</name>
    <dbReference type="NCBI Taxonomy" id="1042163"/>
    <lineage>
        <taxon>Bacteria</taxon>
        <taxon>Bacillati</taxon>
        <taxon>Bacillota</taxon>
        <taxon>Bacilli</taxon>
        <taxon>Bacillales</taxon>
        <taxon>Paenibacillaceae</taxon>
        <taxon>Brevibacillus</taxon>
    </lineage>
</organism>
<reference evidence="2 3" key="1">
    <citation type="journal article" date="2011" name="J. Bacteriol.">
        <title>Genome sequence of Brevibacillus laterosporus LMG 15441, a pathogen of invertebrates.</title>
        <authorList>
            <person name="Djukic M."/>
            <person name="Poehlein A."/>
            <person name="Thurmer A."/>
            <person name="Daniel R."/>
        </authorList>
    </citation>
    <scope>NUCLEOTIDE SEQUENCE [LARGE SCALE GENOMIC DNA]</scope>
    <source>
        <strain evidence="2 3">LMG 15441</strain>
    </source>
</reference>
<proteinExistence type="predicted"/>
<dbReference type="eggNOG" id="COG0697">
    <property type="taxonomic scope" value="Bacteria"/>
</dbReference>
<dbReference type="AlphaFoldDB" id="A0A075R8G3"/>
<evidence type="ECO:0000313" key="2">
    <source>
        <dbReference type="EMBL" id="AIG27573.1"/>
    </source>
</evidence>
<feature type="transmembrane region" description="Helical" evidence="1">
    <location>
        <begin position="31"/>
        <end position="50"/>
    </location>
</feature>
<accession>A0A075R8G3</accession>
<gene>
    <name evidence="2" type="ORF">BRLA_c032610</name>
</gene>